<comment type="similarity">
    <text evidence="2">Belongs to the CPA3 antiporters (TC 2.A.63) subunit E family.</text>
</comment>
<dbReference type="PANTHER" id="PTHR34584">
    <property type="entry name" value="NA(+)/H(+) ANTIPORTER SUBUNIT E1"/>
    <property type="match status" value="1"/>
</dbReference>
<feature type="transmembrane region" description="Helical" evidence="7">
    <location>
        <begin position="12"/>
        <end position="32"/>
    </location>
</feature>
<dbReference type="Pfam" id="PF01899">
    <property type="entry name" value="MNHE"/>
    <property type="match status" value="1"/>
</dbReference>
<dbReference type="PANTHER" id="PTHR34584:SF1">
    <property type="entry name" value="NA(+)_H(+) ANTIPORTER SUBUNIT E1"/>
    <property type="match status" value="1"/>
</dbReference>
<comment type="caution">
    <text evidence="8">The sequence shown here is derived from an EMBL/GenBank/DDBJ whole genome shotgun (WGS) entry which is preliminary data.</text>
</comment>
<evidence type="ECO:0000313" key="9">
    <source>
        <dbReference type="Proteomes" id="UP001589862"/>
    </source>
</evidence>
<evidence type="ECO:0000256" key="1">
    <source>
        <dbReference type="ARBA" id="ARBA00004651"/>
    </source>
</evidence>
<dbReference type="RefSeq" id="WP_377460545.1">
    <property type="nucleotide sequence ID" value="NZ_JBHLUB010000032.1"/>
</dbReference>
<evidence type="ECO:0000256" key="2">
    <source>
        <dbReference type="ARBA" id="ARBA00006228"/>
    </source>
</evidence>
<dbReference type="InterPro" id="IPR002758">
    <property type="entry name" value="Cation_antiport_E"/>
</dbReference>
<gene>
    <name evidence="8" type="ORF">ACFFFR_11355</name>
</gene>
<dbReference type="Proteomes" id="UP001589862">
    <property type="component" value="Unassembled WGS sequence"/>
</dbReference>
<accession>A0ABV6PCW5</accession>
<name>A0ABV6PCW5_9MICC</name>
<evidence type="ECO:0000256" key="6">
    <source>
        <dbReference type="ARBA" id="ARBA00023136"/>
    </source>
</evidence>
<evidence type="ECO:0000256" key="4">
    <source>
        <dbReference type="ARBA" id="ARBA00022692"/>
    </source>
</evidence>
<proteinExistence type="inferred from homology"/>
<keyword evidence="5 7" id="KW-1133">Transmembrane helix</keyword>
<keyword evidence="9" id="KW-1185">Reference proteome</keyword>
<evidence type="ECO:0000313" key="8">
    <source>
        <dbReference type="EMBL" id="MFC0582964.1"/>
    </source>
</evidence>
<keyword evidence="6 7" id="KW-0472">Membrane</keyword>
<protein>
    <submittedName>
        <fullName evidence="8">Na+/H+ antiporter subunit E</fullName>
    </submittedName>
</protein>
<dbReference type="EMBL" id="JBHLUB010000032">
    <property type="protein sequence ID" value="MFC0582964.1"/>
    <property type="molecule type" value="Genomic_DNA"/>
</dbReference>
<keyword evidence="3" id="KW-1003">Cell membrane</keyword>
<reference evidence="8 9" key="1">
    <citation type="submission" date="2024-09" db="EMBL/GenBank/DDBJ databases">
        <authorList>
            <person name="Sun Q."/>
            <person name="Mori K."/>
        </authorList>
    </citation>
    <scope>NUCLEOTIDE SEQUENCE [LARGE SCALE GENOMIC DNA]</scope>
    <source>
        <strain evidence="8 9">NCAIM B.02604</strain>
    </source>
</reference>
<keyword evidence="4 7" id="KW-0812">Transmembrane</keyword>
<evidence type="ECO:0000256" key="5">
    <source>
        <dbReference type="ARBA" id="ARBA00022989"/>
    </source>
</evidence>
<comment type="subcellular location">
    <subcellularLocation>
        <location evidence="1">Cell membrane</location>
        <topology evidence="1">Multi-pass membrane protein</topology>
    </subcellularLocation>
</comment>
<evidence type="ECO:0000256" key="7">
    <source>
        <dbReference type="SAM" id="Phobius"/>
    </source>
</evidence>
<organism evidence="8 9">
    <name type="scientific">Micrococcoides hystricis</name>
    <dbReference type="NCBI Taxonomy" id="1572761"/>
    <lineage>
        <taxon>Bacteria</taxon>
        <taxon>Bacillati</taxon>
        <taxon>Actinomycetota</taxon>
        <taxon>Actinomycetes</taxon>
        <taxon>Micrococcales</taxon>
        <taxon>Micrococcaceae</taxon>
        <taxon>Micrococcoides</taxon>
    </lineage>
</organism>
<evidence type="ECO:0000256" key="3">
    <source>
        <dbReference type="ARBA" id="ARBA00022475"/>
    </source>
</evidence>
<sequence>MIRIHPWYTLTYLLFLFKEIIAGSLTVARYVFSREDRLAPSIVEFPLRCKTDMEVTWLASSITITPGTLVVATAAGTETEPPTLFVHSMFGQDRNEILDSLQDMERRLLTMTRGKNNGL</sequence>